<evidence type="ECO:0000313" key="3">
    <source>
        <dbReference type="Proteomes" id="UP000650467"/>
    </source>
</evidence>
<keyword evidence="3" id="KW-1185">Reference proteome</keyword>
<accession>A0A835VUA9</accession>
<name>A0A835VUA9_CHLIN</name>
<gene>
    <name evidence="2" type="ORF">HXX76_011805</name>
</gene>
<protein>
    <submittedName>
        <fullName evidence="2">Uncharacterized protein</fullName>
    </submittedName>
</protein>
<organism evidence="2 3">
    <name type="scientific">Chlamydomonas incerta</name>
    <dbReference type="NCBI Taxonomy" id="51695"/>
    <lineage>
        <taxon>Eukaryota</taxon>
        <taxon>Viridiplantae</taxon>
        <taxon>Chlorophyta</taxon>
        <taxon>core chlorophytes</taxon>
        <taxon>Chlorophyceae</taxon>
        <taxon>CS clade</taxon>
        <taxon>Chlamydomonadales</taxon>
        <taxon>Chlamydomonadaceae</taxon>
        <taxon>Chlamydomonas</taxon>
    </lineage>
</organism>
<feature type="region of interest" description="Disordered" evidence="1">
    <location>
        <begin position="44"/>
        <end position="76"/>
    </location>
</feature>
<feature type="region of interest" description="Disordered" evidence="1">
    <location>
        <begin position="1112"/>
        <end position="1171"/>
    </location>
</feature>
<feature type="region of interest" description="Disordered" evidence="1">
    <location>
        <begin position="1254"/>
        <end position="1315"/>
    </location>
</feature>
<evidence type="ECO:0000313" key="2">
    <source>
        <dbReference type="EMBL" id="KAG2428125.1"/>
    </source>
</evidence>
<dbReference type="OrthoDB" id="552902at2759"/>
<dbReference type="Gene3D" id="3.50.50.60">
    <property type="entry name" value="FAD/NAD(P)-binding domain"/>
    <property type="match status" value="1"/>
</dbReference>
<feature type="region of interest" description="Disordered" evidence="1">
    <location>
        <begin position="451"/>
        <end position="517"/>
    </location>
</feature>
<feature type="compositionally biased region" description="Low complexity" evidence="1">
    <location>
        <begin position="466"/>
        <end position="481"/>
    </location>
</feature>
<reference evidence="2" key="1">
    <citation type="journal article" date="2020" name="bioRxiv">
        <title>Comparative genomics of Chlamydomonas.</title>
        <authorList>
            <person name="Craig R.J."/>
            <person name="Hasan A.R."/>
            <person name="Ness R.W."/>
            <person name="Keightley P.D."/>
        </authorList>
    </citation>
    <scope>NUCLEOTIDE SEQUENCE</scope>
    <source>
        <strain evidence="2">SAG 7.73</strain>
    </source>
</reference>
<feature type="compositionally biased region" description="Basic and acidic residues" evidence="1">
    <location>
        <begin position="499"/>
        <end position="508"/>
    </location>
</feature>
<dbReference type="SUPFAM" id="SSF51905">
    <property type="entry name" value="FAD/NAD(P)-binding domain"/>
    <property type="match status" value="1"/>
</dbReference>
<dbReference type="FunFam" id="3.50.50.60:FF:000479">
    <property type="entry name" value="Predicted protein"/>
    <property type="match status" value="1"/>
</dbReference>
<feature type="region of interest" description="Disordered" evidence="1">
    <location>
        <begin position="376"/>
        <end position="408"/>
    </location>
</feature>
<dbReference type="EMBL" id="JAEHOC010000036">
    <property type="protein sequence ID" value="KAG2428125.1"/>
    <property type="molecule type" value="Genomic_DNA"/>
</dbReference>
<dbReference type="Proteomes" id="UP000650467">
    <property type="component" value="Unassembled WGS sequence"/>
</dbReference>
<evidence type="ECO:0000256" key="1">
    <source>
        <dbReference type="SAM" id="MobiDB-lite"/>
    </source>
</evidence>
<feature type="compositionally biased region" description="Polar residues" evidence="1">
    <location>
        <begin position="378"/>
        <end position="388"/>
    </location>
</feature>
<feature type="compositionally biased region" description="Polar residues" evidence="1">
    <location>
        <begin position="1133"/>
        <end position="1145"/>
    </location>
</feature>
<feature type="region of interest" description="Disordered" evidence="1">
    <location>
        <begin position="759"/>
        <end position="780"/>
    </location>
</feature>
<feature type="compositionally biased region" description="Low complexity" evidence="1">
    <location>
        <begin position="1293"/>
        <end position="1309"/>
    </location>
</feature>
<feature type="region of interest" description="Disordered" evidence="1">
    <location>
        <begin position="1226"/>
        <end position="1245"/>
    </location>
</feature>
<feature type="compositionally biased region" description="Low complexity" evidence="1">
    <location>
        <begin position="1152"/>
        <end position="1171"/>
    </location>
</feature>
<feature type="compositionally biased region" description="Low complexity" evidence="1">
    <location>
        <begin position="1254"/>
        <end position="1270"/>
    </location>
</feature>
<feature type="compositionally biased region" description="Pro residues" evidence="1">
    <location>
        <begin position="1339"/>
        <end position="1349"/>
    </location>
</feature>
<feature type="compositionally biased region" description="Gly residues" evidence="1">
    <location>
        <begin position="1081"/>
        <end position="1090"/>
    </location>
</feature>
<dbReference type="InterPro" id="IPR036188">
    <property type="entry name" value="FAD/NAD-bd_sf"/>
</dbReference>
<proteinExistence type="predicted"/>
<sequence>MGGWRATFQDTSNGHTTAVTAPFVVLAAGHELILPLDADLSLGHHPGAQKQQGGSGAHSGCVTSAPQPSPQPSKPARMLAAAAAAAAHVAAASSVRVIGAGTALLSSARRRALAASLQPHYATPQPGPLGKALRAPAKRRFWALVKDKLSLGRRGGGSSSGSSGSTGEHLVLWAPSLHDPRFMPFLSAPLRQALLGGVSTAEGDGDLALYRGMVHPDVPGLAFVGLEAHAGSSLLLLELQAQWLAAHLAGRLALPPAAAMRADVAAQRVWRSGALAHPLMSAGGSLARRHEQCYLQQLRQDLRGAGLAAAAQASMGTQWGLGQAEARAFRPLPEPRPVLPLRSDGMDMPDLTSPRAGFGGGSNRSAISAAQEGAMLMTGSQQQASRSQRIGARLPAHDSTSPGVEGPFTVHAQVPAEAGPRPADRPPPSSMSPAVPQFFIARYRTASSRGMIAASAPTSPRRRDPAPGAAARPAASRPASSRFRHVDDAVSEAEVAEEAAGRAAEHAVHATPDSQSHSAIGAGWLANAATRNTLSGPLHGVQPVCSASRLVICTPLSDGESDADASVRGGARHNPGAGQASAACDARAKADEDVESRAVRLHRLSGDQAYLLAASTEADVSSGPFEASAAGPAAPLAVLQEISVEADMEGVQGVRLACSSPPSAISDAEAFDLMGWDGREQRGHDFGGGDVAQLQSRLQQLGHIRQQGQALDELDVTVGPVGPIGAAVLGVDVFGTAQSSPLPVSSSRQPQLEFVLAPPSQQPQLLQRTRGGSHGSSGSGSVVLQLPSVRGGVVADLLAAGDAARRTAAVDGSSDFEEHGLEEADDIFGLTHLLPPSQRTSPTGRISAGLADQHAISLPLPQWVPHVPSHSSRSHECSHSSGCAIPLATAQQQSRPFPMQLPPADLPLQQPVPVNNITDDFELLDPEAESANAALEDRSSPVGSSARVTPGTSPFRSAYASARRLSLAPRCPATIVGLADSLISTADGHGFHGAGAGPPSAGWSGAPGRPSMNAALLLSSVHSSSFGRGGGSPGGVGAAASGVGIASRMLGTLKKMGSLVRPPAASPQPTVMPPRRSATGLGKGGHGSIGGVLPPALSHLAAMHVLAPGSVRDGCRGQHAPSRGDARDGATSDAFSLVSQNQSQRSSGGSGHAAASPGGSAGSPVASVPASRRALASGASIMLRHNPAHSHLQQALQSAPRMSSPSLQDMHDDLLEAARWSAAQRQERDMRRQLTQRAQGRERLSMVGMSAVGSDVGAASSQAPQQQQQQDKGAVPSSQRPQLSEPLPSPVHSPLQSPRPSRAPSPLLQAHAQPHAAPSLPLNWFARHSIKVKTVADAPGPPASGPPPAAGGSSSRAFRRSCTSPRSPLSPAGREHSRMRNMALAEGSGPSSPLRSGSAHALAALAGSTNALQAVVSGEVPLGMVRAAGGRFARGASVSGPGGLGPRALAAAAGGAAEVVGAEAGVEPEAGPTDGHCQTWLNAAAAGISEAGERAHSTHGSISSCGVTGALLGDVGDAMEDGVRRGGPAWEVIQASRARQEQMVNQVSAWLREALAKKAAAQATNVR</sequence>
<feature type="region of interest" description="Disordered" evidence="1">
    <location>
        <begin position="1335"/>
        <end position="1377"/>
    </location>
</feature>
<comment type="caution">
    <text evidence="2">The sequence shown here is derived from an EMBL/GenBank/DDBJ whole genome shotgun (WGS) entry which is preliminary data.</text>
</comment>
<feature type="region of interest" description="Disordered" evidence="1">
    <location>
        <begin position="1060"/>
        <end position="1090"/>
    </location>
</feature>